<feature type="domain" description="Luciferase" evidence="1">
    <location>
        <begin position="207"/>
        <end position="280"/>
    </location>
</feature>
<protein>
    <recommendedName>
        <fullName evidence="1">Luciferase domain-containing protein</fullName>
    </recommendedName>
</protein>
<gene>
    <name evidence="2" type="ORF">BCR38DRAFT_340478</name>
</gene>
<organism evidence="2 3">
    <name type="scientific">Pseudomassariella vexata</name>
    <dbReference type="NCBI Taxonomy" id="1141098"/>
    <lineage>
        <taxon>Eukaryota</taxon>
        <taxon>Fungi</taxon>
        <taxon>Dikarya</taxon>
        <taxon>Ascomycota</taxon>
        <taxon>Pezizomycotina</taxon>
        <taxon>Sordariomycetes</taxon>
        <taxon>Xylariomycetidae</taxon>
        <taxon>Amphisphaeriales</taxon>
        <taxon>Pseudomassariaceae</taxon>
        <taxon>Pseudomassariella</taxon>
    </lineage>
</organism>
<comment type="caution">
    <text evidence="2">The sequence shown here is derived from an EMBL/GenBank/DDBJ whole genome shotgun (WGS) entry which is preliminary data.</text>
</comment>
<name>A0A1Y2E4Z1_9PEZI</name>
<dbReference type="GeneID" id="63772005"/>
<keyword evidence="3" id="KW-1185">Reference proteome</keyword>
<sequence>MCALSLTRPEASNTTTSCVDDGDGLTISFTIRQDPMSITLDGPAIFTLATSLILCLHFLQPSVVVTLIGLAPILLYVHNDYHNYLKLGPGGTPATPQGYIRINWFRLWALRDPFEPLQPDPATEPSAGILSRSSLPYRCGPRPTVAGIAPQRQVDQRGPQDCYLALRRILENHGAKHSDGIAIGTSCFEKHGLGLFARFPFNNTCQGEICHVHNSDHSMHMNLHPDDVKEVLAKGWGQRHPLTSQGSGWMRMPVPRNFVMVYAPRSMEEVKIVCRIIEAAGWWVMAKEYEIVTGNGKATGALS</sequence>
<dbReference type="InterPro" id="IPR048273">
    <property type="entry name" value="Luciferase"/>
</dbReference>
<dbReference type="PANTHER" id="PTHR38695">
    <property type="entry name" value="AMINO ACID PERMEASE_ SLC12A DOMAIN-CONTAINING PROTEIN"/>
    <property type="match status" value="1"/>
</dbReference>
<dbReference type="PANTHER" id="PTHR38695:SF1">
    <property type="entry name" value="AMINO ACID PERMEASE_ SLC12A DOMAIN-CONTAINING PROTEIN"/>
    <property type="match status" value="1"/>
</dbReference>
<dbReference type="InParanoid" id="A0A1Y2E4Z1"/>
<dbReference type="InterPro" id="IPR040841">
    <property type="entry name" value="Luciferase_dom"/>
</dbReference>
<dbReference type="AlphaFoldDB" id="A0A1Y2E4Z1"/>
<reference evidence="2 3" key="1">
    <citation type="submission" date="2016-07" db="EMBL/GenBank/DDBJ databases">
        <title>Pervasive Adenine N6-methylation of Active Genes in Fungi.</title>
        <authorList>
            <consortium name="DOE Joint Genome Institute"/>
            <person name="Mondo S.J."/>
            <person name="Dannebaum R.O."/>
            <person name="Kuo R.C."/>
            <person name="Labutti K."/>
            <person name="Haridas S."/>
            <person name="Kuo A."/>
            <person name="Salamov A."/>
            <person name="Ahrendt S.R."/>
            <person name="Lipzen A."/>
            <person name="Sullivan W."/>
            <person name="Andreopoulos W.B."/>
            <person name="Clum A."/>
            <person name="Lindquist E."/>
            <person name="Daum C."/>
            <person name="Ramamoorthy G.K."/>
            <person name="Gryganskyi A."/>
            <person name="Culley D."/>
            <person name="Magnuson J.K."/>
            <person name="James T.Y."/>
            <person name="O'Malley M.A."/>
            <person name="Stajich J.E."/>
            <person name="Spatafora J.W."/>
            <person name="Visel A."/>
            <person name="Grigoriev I.V."/>
        </authorList>
    </citation>
    <scope>NUCLEOTIDE SEQUENCE [LARGE SCALE GENOMIC DNA]</scope>
    <source>
        <strain evidence="2 3">CBS 129021</strain>
    </source>
</reference>
<proteinExistence type="predicted"/>
<dbReference type="Pfam" id="PF17648">
    <property type="entry name" value="Luciferase"/>
    <property type="match status" value="1"/>
</dbReference>
<evidence type="ECO:0000313" key="3">
    <source>
        <dbReference type="Proteomes" id="UP000193689"/>
    </source>
</evidence>
<dbReference type="STRING" id="1141098.A0A1Y2E4Z1"/>
<dbReference type="EMBL" id="MCFJ01000005">
    <property type="protein sequence ID" value="ORY66356.1"/>
    <property type="molecule type" value="Genomic_DNA"/>
</dbReference>
<evidence type="ECO:0000259" key="1">
    <source>
        <dbReference type="Pfam" id="PF17648"/>
    </source>
</evidence>
<dbReference type="OrthoDB" id="9987011at2759"/>
<accession>A0A1Y2E4Z1</accession>
<dbReference type="Proteomes" id="UP000193689">
    <property type="component" value="Unassembled WGS sequence"/>
</dbReference>
<evidence type="ECO:0000313" key="2">
    <source>
        <dbReference type="EMBL" id="ORY66356.1"/>
    </source>
</evidence>
<dbReference type="RefSeq" id="XP_040717320.1">
    <property type="nucleotide sequence ID" value="XM_040855793.1"/>
</dbReference>